<comment type="caution">
    <text evidence="1">The sequence shown here is derived from an EMBL/GenBank/DDBJ whole genome shotgun (WGS) entry which is preliminary data.</text>
</comment>
<reference evidence="1 2" key="1">
    <citation type="submission" date="2024-11" db="EMBL/GenBank/DDBJ databases">
        <title>A near-complete genome assembly of Cinchona calisaya.</title>
        <authorList>
            <person name="Lian D.C."/>
            <person name="Zhao X.W."/>
            <person name="Wei L."/>
        </authorList>
    </citation>
    <scope>NUCLEOTIDE SEQUENCE [LARGE SCALE GENOMIC DNA]</scope>
    <source>
        <tissue evidence="1">Nenye</tissue>
    </source>
</reference>
<sequence>MELDDNHMIPVSPSSLKTKLKNSLCFYCCFRGDHHHHHSHRQVLDSPPPLPLPADDKPALLWTKTRMAHDLKDDIKDKCMTIFGRGCGNGSRGGGGGKHKRHSSAEFRYDPLSYSLNFEDGFGAGDDEEYPLRNFSARLPPSPPVVKGLPTVREITAT</sequence>
<evidence type="ECO:0000313" key="1">
    <source>
        <dbReference type="EMBL" id="KAL3532238.1"/>
    </source>
</evidence>
<protein>
    <submittedName>
        <fullName evidence="1">Uncharacterized protein</fullName>
    </submittedName>
</protein>
<dbReference type="PANTHER" id="PTHR33168">
    <property type="entry name" value="STRESS INDUCED PROTEIN-RELATED"/>
    <property type="match status" value="1"/>
</dbReference>
<dbReference type="EMBL" id="JBJUIK010000003">
    <property type="protein sequence ID" value="KAL3532238.1"/>
    <property type="molecule type" value="Genomic_DNA"/>
</dbReference>
<keyword evidence="2" id="KW-1185">Reference proteome</keyword>
<gene>
    <name evidence="1" type="ORF">ACH5RR_005759</name>
</gene>
<proteinExistence type="predicted"/>
<evidence type="ECO:0000313" key="2">
    <source>
        <dbReference type="Proteomes" id="UP001630127"/>
    </source>
</evidence>
<name>A0ABD3AM31_9GENT</name>
<accession>A0ABD3AM31</accession>
<dbReference type="AlphaFoldDB" id="A0ABD3AM31"/>
<dbReference type="Proteomes" id="UP001630127">
    <property type="component" value="Unassembled WGS sequence"/>
</dbReference>
<organism evidence="1 2">
    <name type="scientific">Cinchona calisaya</name>
    <dbReference type="NCBI Taxonomy" id="153742"/>
    <lineage>
        <taxon>Eukaryota</taxon>
        <taxon>Viridiplantae</taxon>
        <taxon>Streptophyta</taxon>
        <taxon>Embryophyta</taxon>
        <taxon>Tracheophyta</taxon>
        <taxon>Spermatophyta</taxon>
        <taxon>Magnoliopsida</taxon>
        <taxon>eudicotyledons</taxon>
        <taxon>Gunneridae</taxon>
        <taxon>Pentapetalae</taxon>
        <taxon>asterids</taxon>
        <taxon>lamiids</taxon>
        <taxon>Gentianales</taxon>
        <taxon>Rubiaceae</taxon>
        <taxon>Cinchonoideae</taxon>
        <taxon>Cinchoneae</taxon>
        <taxon>Cinchona</taxon>
    </lineage>
</organism>